<protein>
    <recommendedName>
        <fullName evidence="5">AMP deaminase</fullName>
    </recommendedName>
</protein>
<comment type="similarity">
    <text evidence="1">Belongs to the metallo-dependent hydrolases superfamily. Adenosine and AMP deaminases family.</text>
</comment>
<evidence type="ECO:0000313" key="4">
    <source>
        <dbReference type="Proteomes" id="UP000814243"/>
    </source>
</evidence>
<sequence>MLKRPSPLKKPSVHASTSRAAKLTNLGPHKEYKKWTKPRLNNDLMGPSAPNVKEMSRAAAINCTRTHVRPPGDSTNTDEVRFQRVSVPLEDLIRSAQLLLQALSYRQRYMNQSNQTFSPVVDTYLRNQKRRDTYSNIRLQLSDYDETNAINLDSTLADHYMNLTTCSSDELVIPMKVSPQVSDARMTMSNVKNPDALRGVTESYEELPAISKMLLIDPWTVPHPPDMHYVCQWQNGVMVIYRNQLDVEANTPLPYEAISFQEFAANLAHLQSMICDGPLKSFCYRRLSYLSSKFKMHVLLNELHELALQKAVPHRDFYNVKKVDTHIHAASCMNQKHLLRFIKRTLRTQADEVVAMREGMPVTLKNVFEDMCLDAYDLNVDILDVHAHVIGFDSVDDESKPENTMLPADMKTPDKWDDEENPPYAYYLYYMYANMTVLNQIRK</sequence>
<comment type="caution">
    <text evidence="3">The sequence shown here is derived from an EMBL/GenBank/DDBJ whole genome shotgun (WGS) entry which is preliminary data.</text>
</comment>
<evidence type="ECO:0000256" key="2">
    <source>
        <dbReference type="SAM" id="MobiDB-lite"/>
    </source>
</evidence>
<evidence type="ECO:0000256" key="1">
    <source>
        <dbReference type="ARBA" id="ARBA00006676"/>
    </source>
</evidence>
<dbReference type="GO" id="GO:0005829">
    <property type="term" value="C:cytosol"/>
    <property type="evidence" value="ECO:0007669"/>
    <property type="project" value="TreeGrafter"/>
</dbReference>
<dbReference type="Proteomes" id="UP000814243">
    <property type="component" value="Unassembled WGS sequence"/>
</dbReference>
<dbReference type="PANTHER" id="PTHR11359:SF0">
    <property type="entry name" value="AMP DEAMINASE"/>
    <property type="match status" value="1"/>
</dbReference>
<reference evidence="3" key="1">
    <citation type="journal article" date="2021" name="G3 (Bethesda)">
        <title>Genome and transcriptome analysis of the beet armyworm Spodoptera exigua reveals targets for pest control. .</title>
        <authorList>
            <person name="Simon S."/>
            <person name="Breeschoten T."/>
            <person name="Jansen H.J."/>
            <person name="Dirks R.P."/>
            <person name="Schranz M.E."/>
            <person name="Ros V.I.D."/>
        </authorList>
    </citation>
    <scope>NUCLEOTIDE SEQUENCE</scope>
    <source>
        <strain evidence="3">TB_SE_WUR_2020</strain>
    </source>
</reference>
<gene>
    <name evidence="3" type="ORF">HF086_009664</name>
</gene>
<accession>A0A922MU01</accession>
<dbReference type="AlphaFoldDB" id="A0A922MU01"/>
<dbReference type="GO" id="GO:0003876">
    <property type="term" value="F:AMP deaminase activity"/>
    <property type="evidence" value="ECO:0007669"/>
    <property type="project" value="InterPro"/>
</dbReference>
<dbReference type="Pfam" id="PF19326">
    <property type="entry name" value="AMP_deaminase"/>
    <property type="match status" value="1"/>
</dbReference>
<dbReference type="GO" id="GO:0046033">
    <property type="term" value="P:AMP metabolic process"/>
    <property type="evidence" value="ECO:0007669"/>
    <property type="project" value="TreeGrafter"/>
</dbReference>
<dbReference type="GO" id="GO:0032264">
    <property type="term" value="P:IMP salvage"/>
    <property type="evidence" value="ECO:0007669"/>
    <property type="project" value="InterPro"/>
</dbReference>
<proteinExistence type="inferred from homology"/>
<dbReference type="SUPFAM" id="SSF51556">
    <property type="entry name" value="Metallo-dependent hydrolases"/>
    <property type="match status" value="1"/>
</dbReference>
<dbReference type="InterPro" id="IPR032466">
    <property type="entry name" value="Metal_Hydrolase"/>
</dbReference>
<dbReference type="InterPro" id="IPR006329">
    <property type="entry name" value="AMPD"/>
</dbReference>
<name>A0A922MU01_SPOEX</name>
<dbReference type="EMBL" id="JACEFF010000192">
    <property type="protein sequence ID" value="KAH9642300.1"/>
    <property type="molecule type" value="Genomic_DNA"/>
</dbReference>
<dbReference type="Gene3D" id="3.20.20.140">
    <property type="entry name" value="Metal-dependent hydrolases"/>
    <property type="match status" value="2"/>
</dbReference>
<dbReference type="PANTHER" id="PTHR11359">
    <property type="entry name" value="AMP DEAMINASE"/>
    <property type="match status" value="1"/>
</dbReference>
<evidence type="ECO:0008006" key="5">
    <source>
        <dbReference type="Google" id="ProtNLM"/>
    </source>
</evidence>
<evidence type="ECO:0000313" key="3">
    <source>
        <dbReference type="EMBL" id="KAH9642300.1"/>
    </source>
</evidence>
<organism evidence="3 4">
    <name type="scientific">Spodoptera exigua</name>
    <name type="common">Beet armyworm</name>
    <name type="synonym">Noctua fulgens</name>
    <dbReference type="NCBI Taxonomy" id="7107"/>
    <lineage>
        <taxon>Eukaryota</taxon>
        <taxon>Metazoa</taxon>
        <taxon>Ecdysozoa</taxon>
        <taxon>Arthropoda</taxon>
        <taxon>Hexapoda</taxon>
        <taxon>Insecta</taxon>
        <taxon>Pterygota</taxon>
        <taxon>Neoptera</taxon>
        <taxon>Endopterygota</taxon>
        <taxon>Lepidoptera</taxon>
        <taxon>Glossata</taxon>
        <taxon>Ditrysia</taxon>
        <taxon>Noctuoidea</taxon>
        <taxon>Noctuidae</taxon>
        <taxon>Amphipyrinae</taxon>
        <taxon>Spodoptera</taxon>
    </lineage>
</organism>
<feature type="region of interest" description="Disordered" evidence="2">
    <location>
        <begin position="1"/>
        <end position="31"/>
    </location>
</feature>